<dbReference type="EMBL" id="QSHQ01000053">
    <property type="protein sequence ID" value="RHC25107.1"/>
    <property type="molecule type" value="Genomic_DNA"/>
</dbReference>
<dbReference type="NCBIfam" id="TIGR03741">
    <property type="entry name" value="PRTRC_E"/>
    <property type="match status" value="1"/>
</dbReference>
<sequence>MFFQTIYPMLAAGTDLSINIRRVNDRLSVAVMPRHAGVKDEAQQNLVPLILSGTAVELDAEFLQAIAAPVSRTTGLLTNLETFERQAAKASSESRAAKTAQEKESKEAREKREKMEKLLKKTDEAVAARRYSEALIWLKQARVLAPAEKQQEIDGRTREVQKLADAGSLFAVEPQSPSAAQPIRQPAPAPHPAPLNGRPQQVSAPQPQDGQMQMFPPQQYAQPVQYATPQPAYPPQAPGAQPYYYPQPIPGGQPPVQAQQVAATGREYHTPPQDMPEAYSFDKDDESDRELLRHDPYAEYIDFPEEYRVKDEAQMELVCC</sequence>
<dbReference type="Proteomes" id="UP000285305">
    <property type="component" value="Unassembled WGS sequence"/>
</dbReference>
<reference evidence="3 4" key="1">
    <citation type="submission" date="2018-08" db="EMBL/GenBank/DDBJ databases">
        <title>A genome reference for cultivated species of the human gut microbiota.</title>
        <authorList>
            <person name="Zou Y."/>
            <person name="Xue W."/>
            <person name="Luo G."/>
        </authorList>
    </citation>
    <scope>NUCLEOTIDE SEQUENCE [LARGE SCALE GENOMIC DNA]</scope>
    <source>
        <strain evidence="3 4">AM36-9BH</strain>
    </source>
</reference>
<name>A0A413ZKL8_BACSE</name>
<feature type="compositionally biased region" description="Low complexity" evidence="1">
    <location>
        <begin position="254"/>
        <end position="263"/>
    </location>
</feature>
<feature type="region of interest" description="Disordered" evidence="1">
    <location>
        <begin position="173"/>
        <end position="214"/>
    </location>
</feature>
<comment type="caution">
    <text evidence="3">The sequence shown here is derived from an EMBL/GenBank/DDBJ whole genome shotgun (WGS) entry which is preliminary data.</text>
</comment>
<protein>
    <submittedName>
        <fullName evidence="3">PRTRC system protein E</fullName>
    </submittedName>
</protein>
<organism evidence="3 4">
    <name type="scientific">Bacteroides stercoris</name>
    <dbReference type="NCBI Taxonomy" id="46506"/>
    <lineage>
        <taxon>Bacteria</taxon>
        <taxon>Pseudomonadati</taxon>
        <taxon>Bacteroidota</taxon>
        <taxon>Bacteroidia</taxon>
        <taxon>Bacteroidales</taxon>
        <taxon>Bacteroidaceae</taxon>
        <taxon>Bacteroides</taxon>
    </lineage>
</organism>
<feature type="compositionally biased region" description="Polar residues" evidence="1">
    <location>
        <begin position="198"/>
        <end position="211"/>
    </location>
</feature>
<feature type="domain" description="ParB-related ThiF-related cassette protein E" evidence="2">
    <location>
        <begin position="2"/>
        <end position="172"/>
    </location>
</feature>
<dbReference type="InterPro" id="IPR022273">
    <property type="entry name" value="PRTRC_protein-E"/>
</dbReference>
<dbReference type="RefSeq" id="WP_117899843.1">
    <property type="nucleotide sequence ID" value="NZ_QSHQ01000053.1"/>
</dbReference>
<feature type="compositionally biased region" description="Basic and acidic residues" evidence="1">
    <location>
        <begin position="100"/>
        <end position="116"/>
    </location>
</feature>
<dbReference type="AlphaFoldDB" id="A0A413ZKL8"/>
<evidence type="ECO:0000313" key="3">
    <source>
        <dbReference type="EMBL" id="RHC25107.1"/>
    </source>
</evidence>
<evidence type="ECO:0000259" key="2">
    <source>
        <dbReference type="Pfam" id="PF19556"/>
    </source>
</evidence>
<feature type="region of interest" description="Disordered" evidence="1">
    <location>
        <begin position="228"/>
        <end position="288"/>
    </location>
</feature>
<feature type="region of interest" description="Disordered" evidence="1">
    <location>
        <begin position="87"/>
        <end position="116"/>
    </location>
</feature>
<feature type="compositionally biased region" description="Low complexity" evidence="1">
    <location>
        <begin position="174"/>
        <end position="184"/>
    </location>
</feature>
<dbReference type="Pfam" id="PF19556">
    <property type="entry name" value="PRTRC_E"/>
    <property type="match status" value="1"/>
</dbReference>
<gene>
    <name evidence="3" type="ORF">DW853_16345</name>
</gene>
<feature type="compositionally biased region" description="Low complexity" evidence="1">
    <location>
        <begin position="88"/>
        <end position="99"/>
    </location>
</feature>
<evidence type="ECO:0000256" key="1">
    <source>
        <dbReference type="SAM" id="MobiDB-lite"/>
    </source>
</evidence>
<proteinExistence type="predicted"/>
<evidence type="ECO:0000313" key="4">
    <source>
        <dbReference type="Proteomes" id="UP000285305"/>
    </source>
</evidence>
<accession>A0A413ZKL8</accession>